<evidence type="ECO:0000256" key="1">
    <source>
        <dbReference type="SAM" id="MobiDB-lite"/>
    </source>
</evidence>
<evidence type="ECO:0000313" key="2">
    <source>
        <dbReference type="EMBL" id="MBA8827794.1"/>
    </source>
</evidence>
<dbReference type="RefSeq" id="WP_182546954.1">
    <property type="nucleotide sequence ID" value="NZ_JACGWZ010000010.1"/>
</dbReference>
<gene>
    <name evidence="2" type="ORF">FHX42_005201</name>
</gene>
<protein>
    <submittedName>
        <fullName evidence="2">Uncharacterized protein</fullName>
    </submittedName>
</protein>
<dbReference type="AlphaFoldDB" id="A0A839E1T0"/>
<name>A0A839E1T0_9PSEU</name>
<sequence>MRQPWVAGVAGGVGTSTVAGALQAADLGVYRGGPVDAVVCRDTVSSLGRSHQAVQHAGTSPVLLVVATSRAPTSKPAAARITMVRPYVGAVVAVPWVGRWCELVDPWTQAAQVLATAQPDKHLQPFAAAMRQAHRELVAQLRATTPVAAAAPPVSPARGTASPVAGADRPS</sequence>
<accession>A0A839E1T0</accession>
<proteinExistence type="predicted"/>
<keyword evidence="3" id="KW-1185">Reference proteome</keyword>
<organism evidence="2 3">
    <name type="scientific">Halosaccharopolyspora lacisalsi</name>
    <dbReference type="NCBI Taxonomy" id="1000566"/>
    <lineage>
        <taxon>Bacteria</taxon>
        <taxon>Bacillati</taxon>
        <taxon>Actinomycetota</taxon>
        <taxon>Actinomycetes</taxon>
        <taxon>Pseudonocardiales</taxon>
        <taxon>Pseudonocardiaceae</taxon>
        <taxon>Halosaccharopolyspora</taxon>
    </lineage>
</organism>
<dbReference type="EMBL" id="JACGWZ010000010">
    <property type="protein sequence ID" value="MBA8827794.1"/>
    <property type="molecule type" value="Genomic_DNA"/>
</dbReference>
<reference evidence="2 3" key="1">
    <citation type="submission" date="2020-07" db="EMBL/GenBank/DDBJ databases">
        <title>Sequencing the genomes of 1000 actinobacteria strains.</title>
        <authorList>
            <person name="Klenk H.-P."/>
        </authorList>
    </citation>
    <scope>NUCLEOTIDE SEQUENCE [LARGE SCALE GENOMIC DNA]</scope>
    <source>
        <strain evidence="2 3">DSM 45975</strain>
    </source>
</reference>
<evidence type="ECO:0000313" key="3">
    <source>
        <dbReference type="Proteomes" id="UP000569329"/>
    </source>
</evidence>
<dbReference type="Proteomes" id="UP000569329">
    <property type="component" value="Unassembled WGS sequence"/>
</dbReference>
<comment type="caution">
    <text evidence="2">The sequence shown here is derived from an EMBL/GenBank/DDBJ whole genome shotgun (WGS) entry which is preliminary data.</text>
</comment>
<feature type="region of interest" description="Disordered" evidence="1">
    <location>
        <begin position="149"/>
        <end position="171"/>
    </location>
</feature>